<organism evidence="2 3">
    <name type="scientific">Hamadaea flava</name>
    <dbReference type="NCBI Taxonomy" id="1742688"/>
    <lineage>
        <taxon>Bacteria</taxon>
        <taxon>Bacillati</taxon>
        <taxon>Actinomycetota</taxon>
        <taxon>Actinomycetes</taxon>
        <taxon>Micromonosporales</taxon>
        <taxon>Micromonosporaceae</taxon>
        <taxon>Hamadaea</taxon>
    </lineage>
</organism>
<dbReference type="EMBL" id="JBHSAY010000024">
    <property type="protein sequence ID" value="MFC4135737.1"/>
    <property type="molecule type" value="Genomic_DNA"/>
</dbReference>
<reference evidence="3" key="1">
    <citation type="journal article" date="2019" name="Int. J. Syst. Evol. Microbiol.">
        <title>The Global Catalogue of Microorganisms (GCM) 10K type strain sequencing project: providing services to taxonomists for standard genome sequencing and annotation.</title>
        <authorList>
            <consortium name="The Broad Institute Genomics Platform"/>
            <consortium name="The Broad Institute Genome Sequencing Center for Infectious Disease"/>
            <person name="Wu L."/>
            <person name="Ma J."/>
        </authorList>
    </citation>
    <scope>NUCLEOTIDE SEQUENCE [LARGE SCALE GENOMIC DNA]</scope>
    <source>
        <strain evidence="3">CGMCC 4.7289</strain>
    </source>
</reference>
<evidence type="ECO:0000313" key="2">
    <source>
        <dbReference type="EMBL" id="MFC4135737.1"/>
    </source>
</evidence>
<name>A0ABV8LXE3_9ACTN</name>
<evidence type="ECO:0000313" key="3">
    <source>
        <dbReference type="Proteomes" id="UP001595816"/>
    </source>
</evidence>
<gene>
    <name evidence="2" type="ORF">ACFOZ4_34430</name>
</gene>
<sequence length="158" mass="16586">MTTAFVAALSLLALPSAALADAGTPAKSTTFTQWYDPTVHPKPHNPSVGSAGIGPLQSGGGCRDTLGAGSCISFHSPKIWSDFYINSFNGISSNGTAYVYQNINGSELYKGTILTNFTGQSPVWMTSVGSGSAYTIVDFFDGSGNYLSTANSWTVYYP</sequence>
<evidence type="ECO:0000256" key="1">
    <source>
        <dbReference type="SAM" id="SignalP"/>
    </source>
</evidence>
<proteinExistence type="predicted"/>
<dbReference type="RefSeq" id="WP_253760720.1">
    <property type="nucleotide sequence ID" value="NZ_JAMZDZ010000001.1"/>
</dbReference>
<feature type="signal peptide" evidence="1">
    <location>
        <begin position="1"/>
        <end position="20"/>
    </location>
</feature>
<accession>A0ABV8LXE3</accession>
<feature type="chain" id="PRO_5045966674" evidence="1">
    <location>
        <begin position="21"/>
        <end position="158"/>
    </location>
</feature>
<keyword evidence="1" id="KW-0732">Signal</keyword>
<comment type="caution">
    <text evidence="2">The sequence shown here is derived from an EMBL/GenBank/DDBJ whole genome shotgun (WGS) entry which is preliminary data.</text>
</comment>
<protein>
    <submittedName>
        <fullName evidence="2">Uncharacterized protein</fullName>
    </submittedName>
</protein>
<keyword evidence="3" id="KW-1185">Reference proteome</keyword>
<dbReference type="Proteomes" id="UP001595816">
    <property type="component" value="Unassembled WGS sequence"/>
</dbReference>